<dbReference type="PANTHER" id="PTHR43245">
    <property type="entry name" value="BIFUNCTIONAL POLYMYXIN RESISTANCE PROTEIN ARNA"/>
    <property type="match status" value="1"/>
</dbReference>
<proteinExistence type="predicted"/>
<sequence length="321" mass="34724">MGRIVLVTGVSRYLGSRIAEILGAEADVDRVIGVDVVPPVVAIPGTDFVRADIRNPVIAKVMADAKVDTVVHMGVIATPKQAGGRSTMKEINVIGTMQLLAACQRTPSLQSLVVKSTSGVYGCGAKDPAMFTEDMEPKHAPTAGWPKDSSEVEGYVRGFGRRRPDVTVSTFRFANFMGSGIETAMTAYFSLPVIPTVLGFDARLQFVHVDDGLEILRRAVHDRQVGTFNVAGPGALTLSQAIRMTGRPRVALPEFLLTPVGRSLSRAGLLDFSYEQVRFITYGRVLDTSLVARTFGFIPAYSTHAAFDEFLARDEEMIDVA</sequence>
<dbReference type="InterPro" id="IPR050177">
    <property type="entry name" value="Lipid_A_modif_metabolic_enz"/>
</dbReference>
<organism evidence="3">
    <name type="scientific">freshwater metagenome</name>
    <dbReference type="NCBI Taxonomy" id="449393"/>
    <lineage>
        <taxon>unclassified sequences</taxon>
        <taxon>metagenomes</taxon>
        <taxon>ecological metagenomes</taxon>
    </lineage>
</organism>
<dbReference type="PANTHER" id="PTHR43245:SF52">
    <property type="entry name" value="NAD-DEPENDENT EPIMERASE_DEHYDRATASE"/>
    <property type="match status" value="1"/>
</dbReference>
<evidence type="ECO:0000313" key="3">
    <source>
        <dbReference type="EMBL" id="CAB4744760.1"/>
    </source>
</evidence>
<dbReference type="SUPFAM" id="SSF51735">
    <property type="entry name" value="NAD(P)-binding Rossmann-fold domains"/>
    <property type="match status" value="1"/>
</dbReference>
<dbReference type="EMBL" id="CAEZYZ010000069">
    <property type="protein sequence ID" value="CAB4744760.1"/>
    <property type="molecule type" value="Genomic_DNA"/>
</dbReference>
<dbReference type="EMBL" id="CAEZYW010000027">
    <property type="protein sequence ID" value="CAB4732631.1"/>
    <property type="molecule type" value="Genomic_DNA"/>
</dbReference>
<dbReference type="EMBL" id="CAFBOM010000012">
    <property type="protein sequence ID" value="CAB4974611.1"/>
    <property type="molecule type" value="Genomic_DNA"/>
</dbReference>
<name>A0A6J6TC92_9ZZZZ</name>
<dbReference type="InterPro" id="IPR036291">
    <property type="entry name" value="NAD(P)-bd_dom_sf"/>
</dbReference>
<reference evidence="3" key="1">
    <citation type="submission" date="2020-05" db="EMBL/GenBank/DDBJ databases">
        <authorList>
            <person name="Chiriac C."/>
            <person name="Salcher M."/>
            <person name="Ghai R."/>
            <person name="Kavagutti S V."/>
        </authorList>
    </citation>
    <scope>NUCLEOTIDE SEQUENCE</scope>
</reference>
<accession>A0A6J6TC92</accession>
<evidence type="ECO:0000259" key="1">
    <source>
        <dbReference type="Pfam" id="PF01370"/>
    </source>
</evidence>
<feature type="domain" description="NAD-dependent epimerase/dehydratase" evidence="1">
    <location>
        <begin position="5"/>
        <end position="231"/>
    </location>
</feature>
<evidence type="ECO:0000313" key="4">
    <source>
        <dbReference type="EMBL" id="CAB4974611.1"/>
    </source>
</evidence>
<evidence type="ECO:0000313" key="2">
    <source>
        <dbReference type="EMBL" id="CAB4732631.1"/>
    </source>
</evidence>
<evidence type="ECO:0000313" key="5">
    <source>
        <dbReference type="EMBL" id="CAB4998849.1"/>
    </source>
</evidence>
<dbReference type="EMBL" id="CAFBPD010000020">
    <property type="protein sequence ID" value="CAB4998849.1"/>
    <property type="molecule type" value="Genomic_DNA"/>
</dbReference>
<dbReference type="Pfam" id="PF01370">
    <property type="entry name" value="Epimerase"/>
    <property type="match status" value="1"/>
</dbReference>
<protein>
    <submittedName>
        <fullName evidence="3">Unannotated protein</fullName>
    </submittedName>
</protein>
<dbReference type="AlphaFoldDB" id="A0A6J6TC92"/>
<dbReference type="InterPro" id="IPR001509">
    <property type="entry name" value="Epimerase_deHydtase"/>
</dbReference>
<gene>
    <name evidence="2" type="ORF">UFOPK2786_00280</name>
    <name evidence="3" type="ORF">UFOPK2810_00536</name>
    <name evidence="4" type="ORF">UFOPK3957_00141</name>
    <name evidence="5" type="ORF">UFOPK4061_00187</name>
</gene>
<dbReference type="Gene3D" id="3.40.50.720">
    <property type="entry name" value="NAD(P)-binding Rossmann-like Domain"/>
    <property type="match status" value="1"/>
</dbReference>